<dbReference type="GeneID" id="77260625"/>
<gene>
    <name evidence="6" type="ORF">CL52_12000</name>
    <name evidence="7" type="ORF">SAMN05660875_105313</name>
</gene>
<proteinExistence type="predicted"/>
<reference evidence="7 9" key="2">
    <citation type="submission" date="2016-10" db="EMBL/GenBank/DDBJ databases">
        <authorList>
            <person name="Varghese N."/>
            <person name="Submissions S."/>
        </authorList>
    </citation>
    <scope>NUCLEOTIDE SEQUENCE [LARGE SCALE GENOMIC DNA]</scope>
    <source>
        <strain evidence="7 9">DSM 6083</strain>
    </source>
</reference>
<evidence type="ECO:0000256" key="5">
    <source>
        <dbReference type="ARBA" id="ARBA00023306"/>
    </source>
</evidence>
<dbReference type="PANTHER" id="PTHR35369:SF4">
    <property type="entry name" value="CELL DIVISION INHIBITOR SULA"/>
    <property type="match status" value="1"/>
</dbReference>
<evidence type="ECO:0000256" key="2">
    <source>
        <dbReference type="ARBA" id="ARBA00022763"/>
    </source>
</evidence>
<dbReference type="PANTHER" id="PTHR35369">
    <property type="entry name" value="BLR3025 PROTEIN-RELATED"/>
    <property type="match status" value="1"/>
</dbReference>
<keyword evidence="9" id="KW-1185">Reference proteome</keyword>
<dbReference type="InterPro" id="IPR027417">
    <property type="entry name" value="P-loop_NTPase"/>
</dbReference>
<dbReference type="NCBIfam" id="NF041583">
    <property type="entry name" value="SOS_SulA_aeru"/>
    <property type="match status" value="1"/>
</dbReference>
<evidence type="ECO:0000256" key="1">
    <source>
        <dbReference type="ARBA" id="ARBA00022618"/>
    </source>
</evidence>
<dbReference type="Pfam" id="PF03846">
    <property type="entry name" value="SulA"/>
    <property type="match status" value="1"/>
</dbReference>
<dbReference type="Proteomes" id="UP000031271">
    <property type="component" value="Chromosome"/>
</dbReference>
<organism evidence="6 8">
    <name type="scientific">Stutzerimonas balearica DSM 6083</name>
    <dbReference type="NCBI Taxonomy" id="1123016"/>
    <lineage>
        <taxon>Bacteria</taxon>
        <taxon>Pseudomonadati</taxon>
        <taxon>Pseudomonadota</taxon>
        <taxon>Gammaproteobacteria</taxon>
        <taxon>Pseudomonadales</taxon>
        <taxon>Pseudomonadaceae</taxon>
        <taxon>Stutzerimonas</taxon>
    </lineage>
</organism>
<dbReference type="GO" id="GO:0000917">
    <property type="term" value="P:division septum assembly"/>
    <property type="evidence" value="ECO:0007669"/>
    <property type="project" value="UniProtKB-KW"/>
</dbReference>
<dbReference type="EMBL" id="FNHO01000005">
    <property type="protein sequence ID" value="SDM51262.1"/>
    <property type="molecule type" value="Genomic_DNA"/>
</dbReference>
<protein>
    <submittedName>
        <fullName evidence="7">Cell division inhibitor SulA</fullName>
    </submittedName>
    <submittedName>
        <fullName evidence="6">Cell division protein</fullName>
    </submittedName>
</protein>
<dbReference type="SUPFAM" id="SSF52540">
    <property type="entry name" value="P-loop containing nucleoside triphosphate hydrolases"/>
    <property type="match status" value="1"/>
</dbReference>
<dbReference type="InterPro" id="IPR004596">
    <property type="entry name" value="Cell_div_suppressor_SulA"/>
</dbReference>
<dbReference type="EMBL" id="CP007511">
    <property type="protein sequence ID" value="AJE15718.1"/>
    <property type="molecule type" value="Genomic_DNA"/>
</dbReference>
<dbReference type="Proteomes" id="UP000182276">
    <property type="component" value="Unassembled WGS sequence"/>
</dbReference>
<keyword evidence="2" id="KW-0227">DNA damage</keyword>
<dbReference type="AlphaFoldDB" id="A0A8D3Y1U9"/>
<dbReference type="GO" id="GO:0006281">
    <property type="term" value="P:DNA repair"/>
    <property type="evidence" value="ECO:0007669"/>
    <property type="project" value="TreeGrafter"/>
</dbReference>
<evidence type="ECO:0000313" key="7">
    <source>
        <dbReference type="EMBL" id="SDM51262.1"/>
    </source>
</evidence>
<keyword evidence="5" id="KW-0131">Cell cycle</keyword>
<dbReference type="GO" id="GO:0051782">
    <property type="term" value="P:negative regulation of cell division"/>
    <property type="evidence" value="ECO:0007669"/>
    <property type="project" value="InterPro"/>
</dbReference>
<evidence type="ECO:0000313" key="9">
    <source>
        <dbReference type="Proteomes" id="UP000182276"/>
    </source>
</evidence>
<accession>A0A8D3Y1U9</accession>
<dbReference type="KEGG" id="pbm:CL52_12000"/>
<reference evidence="8" key="1">
    <citation type="submission" date="2014-03" db="EMBL/GenBank/DDBJ databases">
        <title>Complete genome of Pseudomonas balearica DSM 6083T, a sewage water isolate from an enrichment with 2-methylnaphthalene.</title>
        <authorList>
            <person name="Salva-Serra F."/>
            <person name="Jaen-Luchoro D."/>
            <person name="Busquets A."/>
            <person name="Pena A."/>
            <person name="Gomila M."/>
            <person name="Bosch R."/>
            <person name="Nogales B."/>
            <person name="Garcia-Valdes E."/>
            <person name="Lalucat J."/>
            <person name="Bennasar A."/>
        </authorList>
    </citation>
    <scope>NUCLEOTIDE SEQUENCE [LARGE SCALE GENOMIC DNA]</scope>
    <source>
        <strain evidence="8">DSM 6083</strain>
    </source>
</reference>
<keyword evidence="1 6" id="KW-0132">Cell division</keyword>
<evidence type="ECO:0000313" key="6">
    <source>
        <dbReference type="EMBL" id="AJE15718.1"/>
    </source>
</evidence>
<dbReference type="InterPro" id="IPR050356">
    <property type="entry name" value="SulA_CellDiv_inhibitor"/>
</dbReference>
<dbReference type="GO" id="GO:0009432">
    <property type="term" value="P:SOS response"/>
    <property type="evidence" value="ECO:0007669"/>
    <property type="project" value="UniProtKB-KW"/>
</dbReference>
<keyword evidence="4" id="KW-0742">SOS response</keyword>
<evidence type="ECO:0000256" key="4">
    <source>
        <dbReference type="ARBA" id="ARBA00023236"/>
    </source>
</evidence>
<evidence type="ECO:0000256" key="3">
    <source>
        <dbReference type="ARBA" id="ARBA00023210"/>
    </source>
</evidence>
<evidence type="ECO:0000313" key="8">
    <source>
        <dbReference type="Proteomes" id="UP000031271"/>
    </source>
</evidence>
<dbReference type="Gene3D" id="3.40.50.300">
    <property type="entry name" value="P-loop containing nucleotide triphosphate hydrolases"/>
    <property type="match status" value="1"/>
</dbReference>
<name>A0A8D3Y1U9_9GAMM</name>
<keyword evidence="3" id="KW-0717">Septation</keyword>
<reference evidence="6 8" key="3">
    <citation type="journal article" name="Genome Announc.">
        <title>Complete Genome Sequence of Pseudomonas balearica DSM 6083T.</title>
        <authorList>
            <person name="Bennasar-Figueras A."/>
            <person name="Salva-Serra F."/>
            <person name="Jaen-Luchoro D."/>
            <person name="Segui C."/>
            <person name="Aliaga F."/>
            <person name="Busquets A."/>
            <person name="Gomila M."/>
            <person name="Moore E.R."/>
            <person name="Lalucat J."/>
        </authorList>
    </citation>
    <scope>NUCLEOTIDE SEQUENCE [LARGE SCALE GENOMIC DNA]</scope>
    <source>
        <strain evidence="8">DSM 6083</strain>
        <strain evidence="6">DSM6083</strain>
    </source>
</reference>
<dbReference type="RefSeq" id="WP_041104797.1">
    <property type="nucleotide sequence ID" value="NZ_CP007511.1"/>
</dbReference>
<sequence>MQYRSETMRPQLSLFEGMMAQRAMPFCAAPASVEPRPEYLSELSLSGNSEHCHLLLTPILRDLSEADDKRWLTLIAPPGSLSGNWLRDSGLNRQRVIVLHPRNDQSALELACKALGSGCSHTVITWQEKLSNAERNKLRAAASLGQAKGLNIRLGC</sequence>